<evidence type="ECO:0000256" key="3">
    <source>
        <dbReference type="ARBA" id="ARBA00022670"/>
    </source>
</evidence>
<keyword evidence="4" id="KW-0732">Signal</keyword>
<keyword evidence="3" id="KW-0645">Protease</keyword>
<dbReference type="InterPro" id="IPR000209">
    <property type="entry name" value="Peptidase_S8/S53_dom"/>
</dbReference>
<name>A0A2N9HTP1_FAGSY</name>
<evidence type="ECO:0000259" key="7">
    <source>
        <dbReference type="Pfam" id="PF00082"/>
    </source>
</evidence>
<dbReference type="EMBL" id="OIVN01004144">
    <property type="protein sequence ID" value="SPD15712.1"/>
    <property type="molecule type" value="Genomic_DNA"/>
</dbReference>
<dbReference type="InterPro" id="IPR036852">
    <property type="entry name" value="Peptidase_S8/S53_dom_sf"/>
</dbReference>
<sequence>MEACKAAIRDEVDIISVSLSHPEKHDYYTTFIAHASFLAMKHGILTVAAGGNYSPLKETVRNFAPWMGSSFNPFKTELLPFEVFPTLRNSNPSPAVKAKLRELLEDCIVLCDTYQESIIAKKAGAKATLYRERDKLPFARSWKKFTAIWIPCEEAARILRYTREKNKSGTQKAKIFQCMRVDNPNSFKVPHFSSRGPNPITKEILKPDLCAPGVEICVPELGGQIVLLHGTSFACPHVAAKAAFSPDRKIADVYSEGAGFINFPEALDPGLVYACDDKEFVNFLVGQGYKKKSLRKIFEWNGDKTKAIKASELNYPSLSIAVPRTKIQYSVDIPRNLTYVGSTSSTLQSKS</sequence>
<organism evidence="8">
    <name type="scientific">Fagus sylvatica</name>
    <name type="common">Beechnut</name>
    <dbReference type="NCBI Taxonomy" id="28930"/>
    <lineage>
        <taxon>Eukaryota</taxon>
        <taxon>Viridiplantae</taxon>
        <taxon>Streptophyta</taxon>
        <taxon>Embryophyta</taxon>
        <taxon>Tracheophyta</taxon>
        <taxon>Spermatophyta</taxon>
        <taxon>Magnoliopsida</taxon>
        <taxon>eudicotyledons</taxon>
        <taxon>Gunneridae</taxon>
        <taxon>Pentapetalae</taxon>
        <taxon>rosids</taxon>
        <taxon>fabids</taxon>
        <taxon>Fagales</taxon>
        <taxon>Fagaceae</taxon>
        <taxon>Fagus</taxon>
    </lineage>
</organism>
<dbReference type="AlphaFoldDB" id="A0A2N9HTP1"/>
<dbReference type="Gene3D" id="3.50.30.30">
    <property type="match status" value="1"/>
</dbReference>
<comment type="similarity">
    <text evidence="2">Belongs to the peptidase S8 family.</text>
</comment>
<keyword evidence="6" id="KW-0720">Serine protease</keyword>
<dbReference type="InterPro" id="IPR023828">
    <property type="entry name" value="Peptidase_S8_Ser-AS"/>
</dbReference>
<accession>A0A2N9HTP1</accession>
<evidence type="ECO:0000256" key="1">
    <source>
        <dbReference type="ARBA" id="ARBA00004613"/>
    </source>
</evidence>
<dbReference type="Pfam" id="PF00082">
    <property type="entry name" value="Peptidase_S8"/>
    <property type="match status" value="1"/>
</dbReference>
<dbReference type="GO" id="GO:0006508">
    <property type="term" value="P:proteolysis"/>
    <property type="evidence" value="ECO:0007669"/>
    <property type="project" value="UniProtKB-KW"/>
</dbReference>
<dbReference type="Gene3D" id="3.40.50.200">
    <property type="entry name" value="Peptidase S8/S53 domain"/>
    <property type="match status" value="2"/>
</dbReference>
<dbReference type="InterPro" id="IPR045051">
    <property type="entry name" value="SBT"/>
</dbReference>
<feature type="domain" description="Peptidase S8/S53" evidence="7">
    <location>
        <begin position="3"/>
        <end position="244"/>
    </location>
</feature>
<dbReference type="GO" id="GO:0004252">
    <property type="term" value="F:serine-type endopeptidase activity"/>
    <property type="evidence" value="ECO:0007669"/>
    <property type="project" value="InterPro"/>
</dbReference>
<evidence type="ECO:0000256" key="5">
    <source>
        <dbReference type="ARBA" id="ARBA00022801"/>
    </source>
</evidence>
<gene>
    <name evidence="8" type="ORF">FSB_LOCUS43594</name>
</gene>
<dbReference type="PROSITE" id="PS00138">
    <property type="entry name" value="SUBTILASE_SER"/>
    <property type="match status" value="1"/>
</dbReference>
<evidence type="ECO:0000256" key="6">
    <source>
        <dbReference type="ARBA" id="ARBA00022825"/>
    </source>
</evidence>
<reference evidence="8" key="1">
    <citation type="submission" date="2018-02" db="EMBL/GenBank/DDBJ databases">
        <authorList>
            <person name="Cohen D.B."/>
            <person name="Kent A.D."/>
        </authorList>
    </citation>
    <scope>NUCLEOTIDE SEQUENCE</scope>
</reference>
<evidence type="ECO:0000256" key="2">
    <source>
        <dbReference type="ARBA" id="ARBA00011073"/>
    </source>
</evidence>
<comment type="subcellular location">
    <subcellularLocation>
        <location evidence="1">Secreted</location>
    </subcellularLocation>
</comment>
<dbReference type="SUPFAM" id="SSF52743">
    <property type="entry name" value="Subtilisin-like"/>
    <property type="match status" value="1"/>
</dbReference>
<evidence type="ECO:0000256" key="4">
    <source>
        <dbReference type="ARBA" id="ARBA00022729"/>
    </source>
</evidence>
<evidence type="ECO:0000313" key="8">
    <source>
        <dbReference type="EMBL" id="SPD15712.1"/>
    </source>
</evidence>
<dbReference type="PANTHER" id="PTHR10795">
    <property type="entry name" value="PROPROTEIN CONVERTASE SUBTILISIN/KEXIN"/>
    <property type="match status" value="1"/>
</dbReference>
<proteinExistence type="inferred from homology"/>
<dbReference type="GO" id="GO:0005576">
    <property type="term" value="C:extracellular region"/>
    <property type="evidence" value="ECO:0007669"/>
    <property type="project" value="UniProtKB-SubCell"/>
</dbReference>
<protein>
    <recommendedName>
        <fullName evidence="7">Peptidase S8/S53 domain-containing protein</fullName>
    </recommendedName>
</protein>
<keyword evidence="5" id="KW-0378">Hydrolase</keyword>